<keyword evidence="2" id="KW-0812">Transmembrane</keyword>
<proteinExistence type="inferred from homology"/>
<dbReference type="RefSeq" id="WP_087677687.1">
    <property type="nucleotide sequence ID" value="NZ_FUWV01000001.1"/>
</dbReference>
<dbReference type="InterPro" id="IPR003425">
    <property type="entry name" value="CCB3/YggT"/>
</dbReference>
<protein>
    <submittedName>
        <fullName evidence="3">YggT family protein</fullName>
    </submittedName>
</protein>
<evidence type="ECO:0000313" key="4">
    <source>
        <dbReference type="Proteomes" id="UP000196365"/>
    </source>
</evidence>
<name>A0A1T4JZP4_9FIRM</name>
<keyword evidence="4" id="KW-1185">Reference proteome</keyword>
<keyword evidence="2" id="KW-1133">Transmembrane helix</keyword>
<dbReference type="OrthoDB" id="283553at2"/>
<dbReference type="PANTHER" id="PTHR33219:SF14">
    <property type="entry name" value="PROTEIN COFACTOR ASSEMBLY OF COMPLEX C SUBUNIT B CCB3, CHLOROPLASTIC-RELATED"/>
    <property type="match status" value="1"/>
</dbReference>
<evidence type="ECO:0000256" key="2">
    <source>
        <dbReference type="SAM" id="Phobius"/>
    </source>
</evidence>
<sequence>MSSIQTTLLTAGYYLFELIYFLIFIRVILSWIRLNSSNKFIMMIYNLTEPILEPFRKLLDRFNIGGGMIDFSPIVAIFIIQLIIHPLYNKIISFIF</sequence>
<evidence type="ECO:0000313" key="3">
    <source>
        <dbReference type="EMBL" id="SJZ35641.1"/>
    </source>
</evidence>
<organism evidence="3 4">
    <name type="scientific">Garciella nitratireducens DSM 15102</name>
    <dbReference type="NCBI Taxonomy" id="1121911"/>
    <lineage>
        <taxon>Bacteria</taxon>
        <taxon>Bacillati</taxon>
        <taxon>Bacillota</taxon>
        <taxon>Clostridia</taxon>
        <taxon>Eubacteriales</taxon>
        <taxon>Eubacteriaceae</taxon>
        <taxon>Garciella</taxon>
    </lineage>
</organism>
<feature type="transmembrane region" description="Helical" evidence="2">
    <location>
        <begin position="62"/>
        <end position="84"/>
    </location>
</feature>
<accession>A0A1T4JZP4</accession>
<dbReference type="AlphaFoldDB" id="A0A1T4JZP4"/>
<dbReference type="GO" id="GO:0016020">
    <property type="term" value="C:membrane"/>
    <property type="evidence" value="ECO:0007669"/>
    <property type="project" value="InterPro"/>
</dbReference>
<comment type="similarity">
    <text evidence="1">Belongs to the YggT family.</text>
</comment>
<keyword evidence="2" id="KW-0472">Membrane</keyword>
<gene>
    <name evidence="3" type="ORF">SAMN02745973_00244</name>
</gene>
<dbReference type="EMBL" id="FUWV01000001">
    <property type="protein sequence ID" value="SJZ35641.1"/>
    <property type="molecule type" value="Genomic_DNA"/>
</dbReference>
<evidence type="ECO:0000256" key="1">
    <source>
        <dbReference type="ARBA" id="ARBA00010894"/>
    </source>
</evidence>
<dbReference type="PANTHER" id="PTHR33219">
    <property type="entry name" value="YLMG HOMOLOG PROTEIN 2, CHLOROPLASTIC"/>
    <property type="match status" value="1"/>
</dbReference>
<feature type="transmembrane region" description="Helical" evidence="2">
    <location>
        <begin position="12"/>
        <end position="34"/>
    </location>
</feature>
<dbReference type="Proteomes" id="UP000196365">
    <property type="component" value="Unassembled WGS sequence"/>
</dbReference>
<dbReference type="Pfam" id="PF02325">
    <property type="entry name" value="CCB3_YggT"/>
    <property type="match status" value="1"/>
</dbReference>
<reference evidence="3 4" key="1">
    <citation type="submission" date="2017-02" db="EMBL/GenBank/DDBJ databases">
        <authorList>
            <person name="Peterson S.W."/>
        </authorList>
    </citation>
    <scope>NUCLEOTIDE SEQUENCE [LARGE SCALE GENOMIC DNA]</scope>
    <source>
        <strain evidence="3 4">DSM 15102</strain>
    </source>
</reference>